<dbReference type="InterPro" id="IPR050832">
    <property type="entry name" value="Bact_Acetyltransf"/>
</dbReference>
<protein>
    <submittedName>
        <fullName evidence="4">GNAT family N-acetyltransferase</fullName>
    </submittedName>
</protein>
<organism evidence="4 5">
    <name type="scientific">Roseateles violae</name>
    <dbReference type="NCBI Taxonomy" id="3058042"/>
    <lineage>
        <taxon>Bacteria</taxon>
        <taxon>Pseudomonadati</taxon>
        <taxon>Pseudomonadota</taxon>
        <taxon>Betaproteobacteria</taxon>
        <taxon>Burkholderiales</taxon>
        <taxon>Sphaerotilaceae</taxon>
        <taxon>Roseateles</taxon>
    </lineage>
</organism>
<reference evidence="4 5" key="1">
    <citation type="submission" date="2023-06" db="EMBL/GenBank/DDBJ databases">
        <title>Pelomonas sp. PFR6 16S ribosomal RNA gene Genome sequencing and assembly.</title>
        <authorList>
            <person name="Woo H."/>
        </authorList>
    </citation>
    <scope>NUCLEOTIDE SEQUENCE [LARGE SCALE GENOMIC DNA]</scope>
    <source>
        <strain evidence="4 5">PFR6</strain>
    </source>
</reference>
<dbReference type="RefSeq" id="WP_290361079.1">
    <property type="nucleotide sequence ID" value="NZ_JAUHHC010000006.1"/>
</dbReference>
<evidence type="ECO:0000256" key="2">
    <source>
        <dbReference type="ARBA" id="ARBA00023315"/>
    </source>
</evidence>
<proteinExistence type="predicted"/>
<dbReference type="Gene3D" id="3.40.630.30">
    <property type="match status" value="1"/>
</dbReference>
<evidence type="ECO:0000259" key="3">
    <source>
        <dbReference type="PROSITE" id="PS51186"/>
    </source>
</evidence>
<evidence type="ECO:0000256" key="1">
    <source>
        <dbReference type="ARBA" id="ARBA00022679"/>
    </source>
</evidence>
<dbReference type="PANTHER" id="PTHR43877:SF5">
    <property type="entry name" value="BLL8307 PROTEIN"/>
    <property type="match status" value="1"/>
</dbReference>
<dbReference type="PROSITE" id="PS51186">
    <property type="entry name" value="GNAT"/>
    <property type="match status" value="1"/>
</dbReference>
<keyword evidence="2" id="KW-0012">Acyltransferase</keyword>
<evidence type="ECO:0000313" key="4">
    <source>
        <dbReference type="EMBL" id="MDN3922764.1"/>
    </source>
</evidence>
<keyword evidence="5" id="KW-1185">Reference proteome</keyword>
<dbReference type="SUPFAM" id="SSF55729">
    <property type="entry name" value="Acyl-CoA N-acyltransferases (Nat)"/>
    <property type="match status" value="1"/>
</dbReference>
<dbReference type="EMBL" id="JAUHHC010000006">
    <property type="protein sequence ID" value="MDN3922764.1"/>
    <property type="molecule type" value="Genomic_DNA"/>
</dbReference>
<dbReference type="PANTHER" id="PTHR43877">
    <property type="entry name" value="AMINOALKYLPHOSPHONATE N-ACETYLTRANSFERASE-RELATED-RELATED"/>
    <property type="match status" value="1"/>
</dbReference>
<dbReference type="InterPro" id="IPR000182">
    <property type="entry name" value="GNAT_dom"/>
</dbReference>
<dbReference type="Proteomes" id="UP001228044">
    <property type="component" value="Unassembled WGS sequence"/>
</dbReference>
<feature type="domain" description="N-acetyltransferase" evidence="3">
    <location>
        <begin position="6"/>
        <end position="154"/>
    </location>
</feature>
<evidence type="ECO:0000313" key="5">
    <source>
        <dbReference type="Proteomes" id="UP001228044"/>
    </source>
</evidence>
<comment type="caution">
    <text evidence="4">The sequence shown here is derived from an EMBL/GenBank/DDBJ whole genome shotgun (WGS) entry which is preliminary data.</text>
</comment>
<dbReference type="Pfam" id="PF00583">
    <property type="entry name" value="Acetyltransf_1"/>
    <property type="match status" value="1"/>
</dbReference>
<dbReference type="CDD" id="cd04301">
    <property type="entry name" value="NAT_SF"/>
    <property type="match status" value="1"/>
</dbReference>
<name>A0ABT8DYW8_9BURK</name>
<gene>
    <name evidence="4" type="ORF">QWJ38_20925</name>
</gene>
<dbReference type="InterPro" id="IPR016181">
    <property type="entry name" value="Acyl_CoA_acyltransferase"/>
</dbReference>
<keyword evidence="1" id="KW-0808">Transferase</keyword>
<sequence>MSAQEIRLDDLTGPEIHALLEEHLRNMRALSPPESVHALDLDALRRPEISFWTLWSEGQLLGCGALKSLGDGHGEIKSMRTAMAHRRKGAARAILVHIVEESRRRGYTRLSLETGPREGFAPAHALYESFGFERCGPFAGYAEDPFSVFMTRAL</sequence>
<accession>A0ABT8DYW8</accession>